<organism evidence="10 11">
    <name type="scientific">Ferrimonas marina</name>
    <dbReference type="NCBI Taxonomy" id="299255"/>
    <lineage>
        <taxon>Bacteria</taxon>
        <taxon>Pseudomonadati</taxon>
        <taxon>Pseudomonadota</taxon>
        <taxon>Gammaproteobacteria</taxon>
        <taxon>Alteromonadales</taxon>
        <taxon>Ferrimonadaceae</taxon>
        <taxon>Ferrimonas</taxon>
    </lineage>
</organism>
<feature type="transmembrane region" description="Helical" evidence="7">
    <location>
        <begin position="365"/>
        <end position="385"/>
    </location>
</feature>
<keyword evidence="11" id="KW-1185">Reference proteome</keyword>
<dbReference type="GO" id="GO:0005886">
    <property type="term" value="C:plasma membrane"/>
    <property type="evidence" value="ECO:0007669"/>
    <property type="project" value="UniProtKB-SubCell"/>
</dbReference>
<keyword evidence="4 7" id="KW-1133">Transmembrane helix</keyword>
<dbReference type="PANTHER" id="PTHR30572">
    <property type="entry name" value="MEMBRANE COMPONENT OF TRANSPORTER-RELATED"/>
    <property type="match status" value="1"/>
</dbReference>
<dbReference type="InterPro" id="IPR025857">
    <property type="entry name" value="MacB_PCD"/>
</dbReference>
<evidence type="ECO:0000256" key="7">
    <source>
        <dbReference type="SAM" id="Phobius"/>
    </source>
</evidence>
<evidence type="ECO:0000259" key="9">
    <source>
        <dbReference type="Pfam" id="PF12704"/>
    </source>
</evidence>
<evidence type="ECO:0000256" key="4">
    <source>
        <dbReference type="ARBA" id="ARBA00022989"/>
    </source>
</evidence>
<evidence type="ECO:0000256" key="1">
    <source>
        <dbReference type="ARBA" id="ARBA00004651"/>
    </source>
</evidence>
<feature type="transmembrane region" description="Helical" evidence="7">
    <location>
        <begin position="277"/>
        <end position="301"/>
    </location>
</feature>
<dbReference type="OrthoDB" id="9770036at2"/>
<dbReference type="Pfam" id="PF12704">
    <property type="entry name" value="MacB_PCD"/>
    <property type="match status" value="1"/>
</dbReference>
<sequence length="399" mass="43418">MFELRPIFSALLRSKASPLLILLQLVLTLAIIANAMHMIDERLALMQRDSGLPESELFTFNLRELNPDAPLEQQRRLDEAALRALPGVIDASSISQVPLSQSGSQTGMARQPNAPEEIQGVSYFQGPIQLASTLGLTLLEGRWFNEAEVTATKSNREPSQVILSADAAKQLFGEESALGKQVYIGNDAAEVIGIYQRMQSQSVRSRNLYHTAIYPIESLTMLNRFMVRVEPGQLDSVMAQVEDTLLALEPYRVVSGFRSMAEVRQDAYRNDNAMARLLTLLSVLLLGVTLVGVVGQVNYTLVQRRKQIGIRRALGCSRGAIVRHFLLENLMIALAGVTLGAMAALALNQALMGVFEIGRLPLTPLASTMAGLLLLCQGATLVPALRAAQISPALATRSA</sequence>
<dbReference type="PANTHER" id="PTHR30572:SF4">
    <property type="entry name" value="ABC TRANSPORTER PERMEASE YTRF"/>
    <property type="match status" value="1"/>
</dbReference>
<dbReference type="Proteomes" id="UP000184268">
    <property type="component" value="Unassembled WGS sequence"/>
</dbReference>
<dbReference type="InterPro" id="IPR050250">
    <property type="entry name" value="Macrolide_Exporter_MacB"/>
</dbReference>
<feature type="domain" description="MacB-like periplasmic core" evidence="9">
    <location>
        <begin position="75"/>
        <end position="243"/>
    </location>
</feature>
<gene>
    <name evidence="10" type="ORF">SAMN02745129_4404</name>
</gene>
<comment type="similarity">
    <text evidence="6">Belongs to the ABC-4 integral membrane protein family.</text>
</comment>
<evidence type="ECO:0000256" key="5">
    <source>
        <dbReference type="ARBA" id="ARBA00023136"/>
    </source>
</evidence>
<accession>A0A1M5YT42</accession>
<proteinExistence type="inferred from homology"/>
<protein>
    <submittedName>
        <fullName evidence="10">Putative ABC transport system permease protein</fullName>
    </submittedName>
</protein>
<evidence type="ECO:0000313" key="11">
    <source>
        <dbReference type="Proteomes" id="UP000184268"/>
    </source>
</evidence>
<dbReference type="GO" id="GO:0022857">
    <property type="term" value="F:transmembrane transporter activity"/>
    <property type="evidence" value="ECO:0007669"/>
    <property type="project" value="TreeGrafter"/>
</dbReference>
<keyword evidence="2" id="KW-1003">Cell membrane</keyword>
<evidence type="ECO:0000256" key="2">
    <source>
        <dbReference type="ARBA" id="ARBA00022475"/>
    </source>
</evidence>
<dbReference type="InterPro" id="IPR003838">
    <property type="entry name" value="ABC3_permease_C"/>
</dbReference>
<name>A0A1M5YT42_9GAMM</name>
<feature type="domain" description="ABC3 transporter permease C-terminal" evidence="8">
    <location>
        <begin position="280"/>
        <end position="392"/>
    </location>
</feature>
<keyword evidence="5 7" id="KW-0472">Membrane</keyword>
<evidence type="ECO:0000256" key="6">
    <source>
        <dbReference type="ARBA" id="ARBA00038076"/>
    </source>
</evidence>
<keyword evidence="3 7" id="KW-0812">Transmembrane</keyword>
<dbReference type="RefSeq" id="WP_067660031.1">
    <property type="nucleotide sequence ID" value="NZ_FQXG01000008.1"/>
</dbReference>
<dbReference type="EMBL" id="FQXG01000008">
    <property type="protein sequence ID" value="SHI15201.1"/>
    <property type="molecule type" value="Genomic_DNA"/>
</dbReference>
<reference evidence="10 11" key="1">
    <citation type="submission" date="2016-11" db="EMBL/GenBank/DDBJ databases">
        <authorList>
            <person name="Jaros S."/>
            <person name="Januszkiewicz K."/>
            <person name="Wedrychowicz H."/>
        </authorList>
    </citation>
    <scope>NUCLEOTIDE SEQUENCE [LARGE SCALE GENOMIC DNA]</scope>
    <source>
        <strain evidence="10 11">DSM 16917</strain>
    </source>
</reference>
<feature type="transmembrane region" description="Helical" evidence="7">
    <location>
        <begin position="321"/>
        <end position="345"/>
    </location>
</feature>
<dbReference type="Pfam" id="PF02687">
    <property type="entry name" value="FtsX"/>
    <property type="match status" value="1"/>
</dbReference>
<dbReference type="STRING" id="299255.SAMN02745129_4404"/>
<comment type="subcellular location">
    <subcellularLocation>
        <location evidence="1">Cell membrane</location>
        <topology evidence="1">Multi-pass membrane protein</topology>
    </subcellularLocation>
</comment>
<dbReference type="AlphaFoldDB" id="A0A1M5YT42"/>
<evidence type="ECO:0000313" key="10">
    <source>
        <dbReference type="EMBL" id="SHI15201.1"/>
    </source>
</evidence>
<evidence type="ECO:0000259" key="8">
    <source>
        <dbReference type="Pfam" id="PF02687"/>
    </source>
</evidence>
<evidence type="ECO:0000256" key="3">
    <source>
        <dbReference type="ARBA" id="ARBA00022692"/>
    </source>
</evidence>